<keyword evidence="6 8" id="KW-0645">Protease</keyword>
<dbReference type="NCBIfam" id="TIGR01249">
    <property type="entry name" value="pro_imino_pep_1"/>
    <property type="match status" value="1"/>
</dbReference>
<dbReference type="Pfam" id="PF00561">
    <property type="entry name" value="Abhydrolase_1"/>
    <property type="match status" value="1"/>
</dbReference>
<reference evidence="13" key="1">
    <citation type="journal article" date="2015" name="Chem. Biol.">
        <title>Structure, bioactivity, and resistance mechanism of streptomonomicin, an unusual lasso Peptide from an understudied halophilic actinomycete.</title>
        <authorList>
            <person name="Metelev M."/>
            <person name="Tietz J.I."/>
            <person name="Melby J.O."/>
            <person name="Blair P.M."/>
            <person name="Zhu L."/>
            <person name="Livnat I."/>
            <person name="Severinov K."/>
            <person name="Mitchell D.A."/>
        </authorList>
    </citation>
    <scope>NUCLEOTIDE SEQUENCE [LARGE SCALE GENOMIC DNA]</scope>
    <source>
        <strain evidence="13">YIM 90003</strain>
    </source>
</reference>
<evidence type="ECO:0000256" key="3">
    <source>
        <dbReference type="ARBA" id="ARBA00010088"/>
    </source>
</evidence>
<feature type="active site" evidence="9">
    <location>
        <position position="271"/>
    </location>
</feature>
<dbReference type="OrthoDB" id="9796770at2"/>
<comment type="catalytic activity">
    <reaction evidence="1 8 10">
        <text>Release of N-terminal proline from a peptide.</text>
        <dbReference type="EC" id="3.4.11.5"/>
    </reaction>
</comment>
<comment type="caution">
    <text evidence="12">The sequence shown here is derived from an EMBL/GenBank/DDBJ whole genome shotgun (WGS) entry which is preliminary data.</text>
</comment>
<dbReference type="InterPro" id="IPR002410">
    <property type="entry name" value="Peptidase_S33"/>
</dbReference>
<evidence type="ECO:0000256" key="9">
    <source>
        <dbReference type="PIRSR" id="PIRSR006431-1"/>
    </source>
</evidence>
<dbReference type="AlphaFoldDB" id="A0A0C2G7I3"/>
<dbReference type="PANTHER" id="PTHR43722">
    <property type="entry name" value="PROLINE IMINOPEPTIDASE"/>
    <property type="match status" value="1"/>
</dbReference>
<dbReference type="SUPFAM" id="SSF53474">
    <property type="entry name" value="alpha/beta-Hydrolases"/>
    <property type="match status" value="1"/>
</dbReference>
<evidence type="ECO:0000256" key="10">
    <source>
        <dbReference type="RuleBase" id="RU003421"/>
    </source>
</evidence>
<evidence type="ECO:0000256" key="7">
    <source>
        <dbReference type="ARBA" id="ARBA00022801"/>
    </source>
</evidence>
<organism evidence="12 13">
    <name type="scientific">Streptomonospora alba</name>
    <dbReference type="NCBI Taxonomy" id="183763"/>
    <lineage>
        <taxon>Bacteria</taxon>
        <taxon>Bacillati</taxon>
        <taxon>Actinomycetota</taxon>
        <taxon>Actinomycetes</taxon>
        <taxon>Streptosporangiales</taxon>
        <taxon>Nocardiopsidaceae</taxon>
        <taxon>Streptomonospora</taxon>
    </lineage>
</organism>
<name>A0A0C2G7I3_9ACTN</name>
<proteinExistence type="inferred from homology"/>
<evidence type="ECO:0000256" key="4">
    <source>
        <dbReference type="ARBA" id="ARBA00022438"/>
    </source>
</evidence>
<dbReference type="Gene3D" id="3.40.50.1820">
    <property type="entry name" value="alpha/beta hydrolase"/>
    <property type="match status" value="1"/>
</dbReference>
<evidence type="ECO:0000256" key="2">
    <source>
        <dbReference type="ARBA" id="ARBA00004496"/>
    </source>
</evidence>
<evidence type="ECO:0000256" key="1">
    <source>
        <dbReference type="ARBA" id="ARBA00001585"/>
    </source>
</evidence>
<evidence type="ECO:0000313" key="13">
    <source>
        <dbReference type="Proteomes" id="UP000031675"/>
    </source>
</evidence>
<dbReference type="EC" id="3.4.11.5" evidence="8 10"/>
<dbReference type="GO" id="GO:0005737">
    <property type="term" value="C:cytoplasm"/>
    <property type="evidence" value="ECO:0007669"/>
    <property type="project" value="UniProtKB-SubCell"/>
</dbReference>
<evidence type="ECO:0000256" key="6">
    <source>
        <dbReference type="ARBA" id="ARBA00022670"/>
    </source>
</evidence>
<evidence type="ECO:0000259" key="11">
    <source>
        <dbReference type="Pfam" id="PF00561"/>
    </source>
</evidence>
<evidence type="ECO:0000256" key="8">
    <source>
        <dbReference type="PIRNR" id="PIRNR006431"/>
    </source>
</evidence>
<dbReference type="Proteomes" id="UP000031675">
    <property type="component" value="Unassembled WGS sequence"/>
</dbReference>
<keyword evidence="13" id="KW-1185">Reference proteome</keyword>
<keyword evidence="5 8" id="KW-0963">Cytoplasm</keyword>
<evidence type="ECO:0000313" key="12">
    <source>
        <dbReference type="EMBL" id="KIH99278.1"/>
    </source>
</evidence>
<dbReference type="GO" id="GO:0006508">
    <property type="term" value="P:proteolysis"/>
    <property type="evidence" value="ECO:0007669"/>
    <property type="project" value="UniProtKB-KW"/>
</dbReference>
<keyword evidence="7 8" id="KW-0378">Hydrolase</keyword>
<evidence type="ECO:0000256" key="5">
    <source>
        <dbReference type="ARBA" id="ARBA00022490"/>
    </source>
</evidence>
<dbReference type="STRING" id="183763.LP52_08995"/>
<dbReference type="PIRSF" id="PIRSF006431">
    <property type="entry name" value="Pept_S33"/>
    <property type="match status" value="1"/>
</dbReference>
<dbReference type="InterPro" id="IPR029058">
    <property type="entry name" value="AB_hydrolase_fold"/>
</dbReference>
<dbReference type="PANTHER" id="PTHR43722:SF1">
    <property type="entry name" value="PROLINE IMINOPEPTIDASE"/>
    <property type="match status" value="1"/>
</dbReference>
<dbReference type="PRINTS" id="PR00793">
    <property type="entry name" value="PROAMNOPTASE"/>
</dbReference>
<accession>A0A0C2G7I3</accession>
<gene>
    <name evidence="12" type="ORF">LP52_08995</name>
</gene>
<comment type="similarity">
    <text evidence="3 8 10">Belongs to the peptidase S33 family.</text>
</comment>
<dbReference type="InterPro" id="IPR005944">
    <property type="entry name" value="Pro_iminopeptidase"/>
</dbReference>
<dbReference type="GO" id="GO:0004177">
    <property type="term" value="F:aminopeptidase activity"/>
    <property type="evidence" value="ECO:0007669"/>
    <property type="project" value="UniProtKB-UniRule"/>
</dbReference>
<feature type="active site" description="Proton donor" evidence="9">
    <location>
        <position position="299"/>
    </location>
</feature>
<dbReference type="InterPro" id="IPR000073">
    <property type="entry name" value="AB_hydrolase_1"/>
</dbReference>
<protein>
    <recommendedName>
        <fullName evidence="8 10">Proline iminopeptidase</fullName>
        <shortName evidence="8">PIP</shortName>
        <ecNumber evidence="8 10">3.4.11.5</ecNumber>
    </recommendedName>
    <alternativeName>
        <fullName evidence="8">Prolyl aminopeptidase</fullName>
    </alternativeName>
</protein>
<sequence length="323" mass="35850">MQTVYPPIEPHAQGMLEVGGGDRCYWEACGHPRGEPALVVHGGPGSGCTPRQRRLFDPRRYRAILFDQRNCGRSRPHAAEASTDLSANTTPNLVADIERLRIHLGIDRWLVHGGSWGSTLALAYAQSHPRRVSRLVLCGVTTTRRREIDWLFRGVGRFLPEQWQRFREAVPEAAGDEGVVAAYAARMEHPEAAVREAAADAWTRWEDAVIGHEVSGDPRAYTGRPQRDRLALVRICTRYFANAAWLQEGALLERAHQLRDIPGTLIHGRLDLSSPLETAWRLQRAWPRSQLHVVEDSGHTGSPSMNECLLAALDGPAAAPKPA</sequence>
<keyword evidence="4 8" id="KW-0031">Aminopeptidase</keyword>
<feature type="active site" description="Nucleophile" evidence="9">
    <location>
        <position position="115"/>
    </location>
</feature>
<dbReference type="EMBL" id="JROO01000014">
    <property type="protein sequence ID" value="KIH99278.1"/>
    <property type="molecule type" value="Genomic_DNA"/>
</dbReference>
<feature type="domain" description="AB hydrolase-1" evidence="11">
    <location>
        <begin position="38"/>
        <end position="300"/>
    </location>
</feature>
<dbReference type="PRINTS" id="PR00111">
    <property type="entry name" value="ABHYDROLASE"/>
</dbReference>
<comment type="subcellular location">
    <subcellularLocation>
        <location evidence="2 8">Cytoplasm</location>
    </subcellularLocation>
</comment>